<dbReference type="GeneID" id="17260728"/>
<proteinExistence type="predicted"/>
<dbReference type="Proteomes" id="UP000013827">
    <property type="component" value="Unassembled WGS sequence"/>
</dbReference>
<sequence>MASPLLRRCVQIDGLKSRPELNGSFGSALNFDALANRYQVIVGVKRSFAIKADNLHDVASVRYRALEERAQKRVDTVRAMLEAGEEAPLEDVAEGSSALQVLTLLSAGWACADSLLANQAVSRLTAMGPAGPESAALQPLVACDAASHAGLCGLVDAMIVQKVGRLPFRAMYDLLCDIACGYQLSNIAGKSGLAGVDMFDCTSMQGMDTLMQKCAGDPKKMLEMLQTSMEVSKSAAAWSTSAAGLACKRMLGAVGAVDLAVRYVSEYAALLDGGLLDATRAEHGEEAANSVEFFMRLPAYASCNLLKLLLRVGTAALAQQTVHLLVKERLAAEARKEAGEEEEADAAEKMTPMMLQDGFVK</sequence>
<accession>A0A0D3ITS4</accession>
<protein>
    <submittedName>
        <fullName evidence="1">Uncharacterized protein</fullName>
    </submittedName>
</protein>
<name>A0A0D3ITS4_EMIH1</name>
<evidence type="ECO:0000313" key="1">
    <source>
        <dbReference type="EnsemblProtists" id="EOD14659"/>
    </source>
</evidence>
<dbReference type="EnsemblProtists" id="EOD14659">
    <property type="protein sequence ID" value="EOD14659"/>
    <property type="gene ID" value="EMIHUDRAFT_448163"/>
</dbReference>
<reference evidence="2" key="1">
    <citation type="journal article" date="2013" name="Nature">
        <title>Pan genome of the phytoplankton Emiliania underpins its global distribution.</title>
        <authorList>
            <person name="Read B.A."/>
            <person name="Kegel J."/>
            <person name="Klute M.J."/>
            <person name="Kuo A."/>
            <person name="Lefebvre S.C."/>
            <person name="Maumus F."/>
            <person name="Mayer C."/>
            <person name="Miller J."/>
            <person name="Monier A."/>
            <person name="Salamov A."/>
            <person name="Young J."/>
            <person name="Aguilar M."/>
            <person name="Claverie J.M."/>
            <person name="Frickenhaus S."/>
            <person name="Gonzalez K."/>
            <person name="Herman E.K."/>
            <person name="Lin Y.C."/>
            <person name="Napier J."/>
            <person name="Ogata H."/>
            <person name="Sarno A.F."/>
            <person name="Shmutz J."/>
            <person name="Schroeder D."/>
            <person name="de Vargas C."/>
            <person name="Verret F."/>
            <person name="von Dassow P."/>
            <person name="Valentin K."/>
            <person name="Van de Peer Y."/>
            <person name="Wheeler G."/>
            <person name="Dacks J.B."/>
            <person name="Delwiche C.F."/>
            <person name="Dyhrman S.T."/>
            <person name="Glockner G."/>
            <person name="John U."/>
            <person name="Richards T."/>
            <person name="Worden A.Z."/>
            <person name="Zhang X."/>
            <person name="Grigoriev I.V."/>
            <person name="Allen A.E."/>
            <person name="Bidle K."/>
            <person name="Borodovsky M."/>
            <person name="Bowler C."/>
            <person name="Brownlee C."/>
            <person name="Cock J.M."/>
            <person name="Elias M."/>
            <person name="Gladyshev V.N."/>
            <person name="Groth M."/>
            <person name="Guda C."/>
            <person name="Hadaegh A."/>
            <person name="Iglesias-Rodriguez M.D."/>
            <person name="Jenkins J."/>
            <person name="Jones B.M."/>
            <person name="Lawson T."/>
            <person name="Leese F."/>
            <person name="Lindquist E."/>
            <person name="Lobanov A."/>
            <person name="Lomsadze A."/>
            <person name="Malik S.B."/>
            <person name="Marsh M.E."/>
            <person name="Mackinder L."/>
            <person name="Mock T."/>
            <person name="Mueller-Roeber B."/>
            <person name="Pagarete A."/>
            <person name="Parker M."/>
            <person name="Probert I."/>
            <person name="Quesneville H."/>
            <person name="Raines C."/>
            <person name="Rensing S.A."/>
            <person name="Riano-Pachon D.M."/>
            <person name="Richier S."/>
            <person name="Rokitta S."/>
            <person name="Shiraiwa Y."/>
            <person name="Soanes D.M."/>
            <person name="van der Giezen M."/>
            <person name="Wahlund T.M."/>
            <person name="Williams B."/>
            <person name="Wilson W."/>
            <person name="Wolfe G."/>
            <person name="Wurch L.L."/>
        </authorList>
    </citation>
    <scope>NUCLEOTIDE SEQUENCE</scope>
</reference>
<dbReference type="KEGG" id="ehx:EMIHUDRAFT_448163"/>
<dbReference type="RefSeq" id="XP_005767088.1">
    <property type="nucleotide sequence ID" value="XM_005767031.1"/>
</dbReference>
<keyword evidence="2" id="KW-1185">Reference proteome</keyword>
<dbReference type="HOGENOM" id="CLU_768223_0_0_1"/>
<dbReference type="AlphaFoldDB" id="A0A0D3ITS4"/>
<dbReference type="PaxDb" id="2903-EOD14659"/>
<organism evidence="1 2">
    <name type="scientific">Emiliania huxleyi (strain CCMP1516)</name>
    <dbReference type="NCBI Taxonomy" id="280463"/>
    <lineage>
        <taxon>Eukaryota</taxon>
        <taxon>Haptista</taxon>
        <taxon>Haptophyta</taxon>
        <taxon>Prymnesiophyceae</taxon>
        <taxon>Isochrysidales</taxon>
        <taxon>Noelaerhabdaceae</taxon>
        <taxon>Emiliania</taxon>
    </lineage>
</organism>
<reference evidence="1" key="2">
    <citation type="submission" date="2024-10" db="UniProtKB">
        <authorList>
            <consortium name="EnsemblProtists"/>
        </authorList>
    </citation>
    <scope>IDENTIFICATION</scope>
</reference>
<evidence type="ECO:0000313" key="2">
    <source>
        <dbReference type="Proteomes" id="UP000013827"/>
    </source>
</evidence>